<sequence length="355" mass="38055">MLKTVQFALVAAALACAVPALHAQLAPSPDASPISNAPPPKPDEDAPITTLKVNVNLVNLYFSVKDKSGMLIPHLGMNNCAVQEDKNPQTLKSFQAVKDQPLTLGILLDTSGSQQRVLPLEQQFGGQFLHRVLKSKDEAFLVSFDVDVDLLQDFTNSAHELEKAMDSATINTGAGNGAAGVPGIGQGPVPVHGTPKGTLLYDAVFQVSNQKLSSETGRKAIIILTDGEDQGSEHKLADAVEAAQKANVIIYGILLADRFQYGNFGLGYSGNFALKKMADETGGRMIDVGNNGNKLEAAFQQIEDELRTQYVASYTPTNSVLDGKFRHIGVNCKNDQGDNLKVQVRQGYYALASDE</sequence>
<organism evidence="3 4">
    <name type="scientific">Acidicapsa dinghuensis</name>
    <dbReference type="NCBI Taxonomy" id="2218256"/>
    <lineage>
        <taxon>Bacteria</taxon>
        <taxon>Pseudomonadati</taxon>
        <taxon>Acidobacteriota</taxon>
        <taxon>Terriglobia</taxon>
        <taxon>Terriglobales</taxon>
        <taxon>Acidobacteriaceae</taxon>
        <taxon>Acidicapsa</taxon>
    </lineage>
</organism>
<dbReference type="NCBIfam" id="TIGR03436">
    <property type="entry name" value="acidobact_VWFA"/>
    <property type="match status" value="1"/>
</dbReference>
<feature type="signal peptide" evidence="1">
    <location>
        <begin position="1"/>
        <end position="23"/>
    </location>
</feature>
<protein>
    <submittedName>
        <fullName evidence="3">VWA domain-containing protein</fullName>
    </submittedName>
</protein>
<evidence type="ECO:0000313" key="4">
    <source>
        <dbReference type="Proteomes" id="UP001596091"/>
    </source>
</evidence>
<dbReference type="PROSITE" id="PS51257">
    <property type="entry name" value="PROKAR_LIPOPROTEIN"/>
    <property type="match status" value="1"/>
</dbReference>
<evidence type="ECO:0000256" key="1">
    <source>
        <dbReference type="SAM" id="SignalP"/>
    </source>
</evidence>
<dbReference type="InterPro" id="IPR002035">
    <property type="entry name" value="VWF_A"/>
</dbReference>
<reference evidence="4" key="1">
    <citation type="journal article" date="2019" name="Int. J. Syst. Evol. Microbiol.">
        <title>The Global Catalogue of Microorganisms (GCM) 10K type strain sequencing project: providing services to taxonomists for standard genome sequencing and annotation.</title>
        <authorList>
            <consortium name="The Broad Institute Genomics Platform"/>
            <consortium name="The Broad Institute Genome Sequencing Center for Infectious Disease"/>
            <person name="Wu L."/>
            <person name="Ma J."/>
        </authorList>
    </citation>
    <scope>NUCLEOTIDE SEQUENCE [LARGE SCALE GENOMIC DNA]</scope>
    <source>
        <strain evidence="4">JCM 4087</strain>
    </source>
</reference>
<dbReference type="EMBL" id="JBHSPH010000001">
    <property type="protein sequence ID" value="MFC5861371.1"/>
    <property type="molecule type" value="Genomic_DNA"/>
</dbReference>
<dbReference type="SMART" id="SM00327">
    <property type="entry name" value="VWA"/>
    <property type="match status" value="1"/>
</dbReference>
<dbReference type="Proteomes" id="UP001596091">
    <property type="component" value="Unassembled WGS sequence"/>
</dbReference>
<dbReference type="Gene3D" id="3.40.50.410">
    <property type="entry name" value="von Willebrand factor, type A domain"/>
    <property type="match status" value="1"/>
</dbReference>
<keyword evidence="1" id="KW-0732">Signal</keyword>
<accession>A0ABW1EAM0</accession>
<dbReference type="InterPro" id="IPR036465">
    <property type="entry name" value="vWFA_dom_sf"/>
</dbReference>
<name>A0ABW1EAM0_9BACT</name>
<feature type="chain" id="PRO_5046478604" evidence="1">
    <location>
        <begin position="24"/>
        <end position="355"/>
    </location>
</feature>
<dbReference type="SUPFAM" id="SSF53300">
    <property type="entry name" value="vWA-like"/>
    <property type="match status" value="1"/>
</dbReference>
<evidence type="ECO:0000259" key="2">
    <source>
        <dbReference type="PROSITE" id="PS50234"/>
    </source>
</evidence>
<gene>
    <name evidence="3" type="ORF">ACFPT7_03615</name>
</gene>
<dbReference type="CDD" id="cd00198">
    <property type="entry name" value="vWFA"/>
    <property type="match status" value="1"/>
</dbReference>
<comment type="caution">
    <text evidence="3">The sequence shown here is derived from an EMBL/GenBank/DDBJ whole genome shotgun (WGS) entry which is preliminary data.</text>
</comment>
<dbReference type="InterPro" id="IPR017802">
    <property type="entry name" value="VWFA-rel_acidobac-type"/>
</dbReference>
<dbReference type="PROSITE" id="PS50234">
    <property type="entry name" value="VWFA"/>
    <property type="match status" value="1"/>
</dbReference>
<proteinExistence type="predicted"/>
<keyword evidence="4" id="KW-1185">Reference proteome</keyword>
<dbReference type="RefSeq" id="WP_263333827.1">
    <property type="nucleotide sequence ID" value="NZ_JAGSYH010000002.1"/>
</dbReference>
<evidence type="ECO:0000313" key="3">
    <source>
        <dbReference type="EMBL" id="MFC5861371.1"/>
    </source>
</evidence>
<feature type="domain" description="VWFA" evidence="2">
    <location>
        <begin position="103"/>
        <end position="302"/>
    </location>
</feature>